<dbReference type="EC" id="1.1.1.193" evidence="7"/>
<evidence type="ECO:0000256" key="9">
    <source>
        <dbReference type="ARBA" id="ARBA00022619"/>
    </source>
</evidence>
<feature type="binding site" evidence="16">
    <location>
        <position position="237"/>
    </location>
    <ligand>
        <name>NADP(+)</name>
        <dbReference type="ChEBI" id="CHEBI:58349"/>
    </ligand>
</feature>
<dbReference type="InterPro" id="IPR004794">
    <property type="entry name" value="Eubact_RibD"/>
</dbReference>
<feature type="binding site" evidence="17">
    <location>
        <position position="122"/>
    </location>
    <ligand>
        <name>Zn(2+)</name>
        <dbReference type="ChEBI" id="CHEBI:29105"/>
        <note>catalytic</note>
    </ligand>
</feature>
<evidence type="ECO:0000256" key="15">
    <source>
        <dbReference type="PIRSR" id="PIRSR006769-1"/>
    </source>
</evidence>
<feature type="active site" description="Proton donor" evidence="15">
    <location>
        <position position="90"/>
    </location>
</feature>
<evidence type="ECO:0000313" key="19">
    <source>
        <dbReference type="EMBL" id="NNF07074.1"/>
    </source>
</evidence>
<accession>A0A7Y2EC21</accession>
<dbReference type="InterPro" id="IPR024072">
    <property type="entry name" value="DHFR-like_dom_sf"/>
</dbReference>
<dbReference type="Pfam" id="PF00383">
    <property type="entry name" value="dCMP_cyt_deam_1"/>
    <property type="match status" value="1"/>
</dbReference>
<dbReference type="EC" id="3.5.4.26" evidence="6"/>
<dbReference type="NCBIfam" id="TIGR00326">
    <property type="entry name" value="eubact_ribD"/>
    <property type="match status" value="1"/>
</dbReference>
<dbReference type="Gene3D" id="3.40.140.10">
    <property type="entry name" value="Cytidine Deaminase, domain 2"/>
    <property type="match status" value="1"/>
</dbReference>
<evidence type="ECO:0000313" key="20">
    <source>
        <dbReference type="Proteomes" id="UP000547674"/>
    </source>
</evidence>
<dbReference type="PIRSF" id="PIRSF006769">
    <property type="entry name" value="RibD"/>
    <property type="match status" value="1"/>
</dbReference>
<evidence type="ECO:0000256" key="1">
    <source>
        <dbReference type="ARBA" id="ARBA00002151"/>
    </source>
</evidence>
<evidence type="ECO:0000256" key="16">
    <source>
        <dbReference type="PIRSR" id="PIRSR006769-2"/>
    </source>
</evidence>
<feature type="domain" description="CMP/dCMP-type deaminase" evidence="18">
    <location>
        <begin position="39"/>
        <end position="158"/>
    </location>
</feature>
<protein>
    <recommendedName>
        <fullName evidence="8">Riboflavin biosynthesis protein RibD</fullName>
        <ecNumber evidence="7">1.1.1.193</ecNumber>
        <ecNumber evidence="6">3.5.4.26</ecNumber>
    </recommendedName>
</protein>
<dbReference type="InterPro" id="IPR016193">
    <property type="entry name" value="Cytidine_deaminase-like"/>
</dbReference>
<dbReference type="InterPro" id="IPR002125">
    <property type="entry name" value="CMP_dCMP_dom"/>
</dbReference>
<evidence type="ECO:0000256" key="10">
    <source>
        <dbReference type="ARBA" id="ARBA00022723"/>
    </source>
</evidence>
<feature type="binding site" evidence="16">
    <location>
        <position position="233"/>
    </location>
    <ligand>
        <name>NADP(+)</name>
        <dbReference type="ChEBI" id="CHEBI:58349"/>
    </ligand>
</feature>
<feature type="binding site" evidence="16">
    <location>
        <position position="241"/>
    </location>
    <ligand>
        <name>substrate</name>
    </ligand>
</feature>
<dbReference type="GO" id="GO:0008270">
    <property type="term" value="F:zinc ion binding"/>
    <property type="evidence" value="ECO:0007669"/>
    <property type="project" value="InterPro"/>
</dbReference>
<feature type="binding site" evidence="17">
    <location>
        <position position="113"/>
    </location>
    <ligand>
        <name>Zn(2+)</name>
        <dbReference type="ChEBI" id="CHEBI:29105"/>
        <note>catalytic</note>
    </ligand>
</feature>
<dbReference type="GO" id="GO:0008835">
    <property type="term" value="F:diaminohydroxyphosphoribosylaminopyrimidine deaminase activity"/>
    <property type="evidence" value="ECO:0007669"/>
    <property type="project" value="UniProtKB-EC"/>
</dbReference>
<name>A0A7Y2EC21_UNCEI</name>
<feature type="binding site" evidence="16">
    <location>
        <position position="331"/>
    </location>
    <ligand>
        <name>substrate</name>
    </ligand>
</feature>
<dbReference type="GO" id="GO:0009231">
    <property type="term" value="P:riboflavin biosynthetic process"/>
    <property type="evidence" value="ECO:0007669"/>
    <property type="project" value="UniProtKB-UniPathway"/>
</dbReference>
<dbReference type="InterPro" id="IPR050765">
    <property type="entry name" value="Riboflavin_Biosynth_HTPR"/>
</dbReference>
<keyword evidence="13 19" id="KW-0560">Oxidoreductase</keyword>
<feature type="binding site" evidence="16">
    <location>
        <position position="244"/>
    </location>
    <ligand>
        <name>substrate</name>
    </ligand>
</feature>
<dbReference type="UniPathway" id="UPA00275">
    <property type="reaction ID" value="UER00401"/>
</dbReference>
<comment type="pathway">
    <text evidence="2">Cofactor biosynthesis; riboflavin biosynthesis; 5-amino-6-(D-ribitylamino)uracil from GTP: step 2/4.</text>
</comment>
<dbReference type="Proteomes" id="UP000547674">
    <property type="component" value="Unassembled WGS sequence"/>
</dbReference>
<dbReference type="SUPFAM" id="SSF53927">
    <property type="entry name" value="Cytidine deaminase-like"/>
    <property type="match status" value="1"/>
</dbReference>
<evidence type="ECO:0000256" key="17">
    <source>
        <dbReference type="PIRSR" id="PIRSR006769-3"/>
    </source>
</evidence>
<reference evidence="19 20" key="1">
    <citation type="submission" date="2020-03" db="EMBL/GenBank/DDBJ databases">
        <title>Metabolic flexibility allows generalist bacteria to become dominant in a frequently disturbed ecosystem.</title>
        <authorList>
            <person name="Chen Y.-J."/>
            <person name="Leung P.M."/>
            <person name="Bay S.K."/>
            <person name="Hugenholtz P."/>
            <person name="Kessler A.J."/>
            <person name="Shelley G."/>
            <person name="Waite D.W."/>
            <person name="Cook P.L."/>
            <person name="Greening C."/>
        </authorList>
    </citation>
    <scope>NUCLEOTIDE SEQUENCE [LARGE SCALE GENOMIC DNA]</scope>
    <source>
        <strain evidence="19">SS_bin_28</strain>
    </source>
</reference>
<evidence type="ECO:0000256" key="2">
    <source>
        <dbReference type="ARBA" id="ARBA00004882"/>
    </source>
</evidence>
<dbReference type="PROSITE" id="PS51747">
    <property type="entry name" value="CYT_DCMP_DEAMINASES_2"/>
    <property type="match status" value="1"/>
</dbReference>
<dbReference type="PROSITE" id="PS00903">
    <property type="entry name" value="CYT_DCMP_DEAMINASES_1"/>
    <property type="match status" value="1"/>
</dbReference>
<evidence type="ECO:0000256" key="6">
    <source>
        <dbReference type="ARBA" id="ARBA00012766"/>
    </source>
</evidence>
<keyword evidence="10 17" id="KW-0479">Metal-binding</keyword>
<evidence type="ECO:0000256" key="8">
    <source>
        <dbReference type="ARBA" id="ARBA00019930"/>
    </source>
</evidence>
<evidence type="ECO:0000256" key="7">
    <source>
        <dbReference type="ARBA" id="ARBA00013173"/>
    </source>
</evidence>
<organism evidence="19 20">
    <name type="scientific">Eiseniibacteriota bacterium</name>
    <dbReference type="NCBI Taxonomy" id="2212470"/>
    <lineage>
        <taxon>Bacteria</taxon>
        <taxon>Candidatus Eiseniibacteriota</taxon>
    </lineage>
</organism>
<evidence type="ECO:0000256" key="11">
    <source>
        <dbReference type="ARBA" id="ARBA00022833"/>
    </source>
</evidence>
<feature type="binding site" evidence="16">
    <location>
        <position position="207"/>
    </location>
    <ligand>
        <name>NADP(+)</name>
        <dbReference type="ChEBI" id="CHEBI:58349"/>
    </ligand>
</feature>
<dbReference type="EMBL" id="JABDJR010000396">
    <property type="protein sequence ID" value="NNF07074.1"/>
    <property type="molecule type" value="Genomic_DNA"/>
</dbReference>
<feature type="binding site" evidence="17">
    <location>
        <position position="88"/>
    </location>
    <ligand>
        <name>Zn(2+)</name>
        <dbReference type="ChEBI" id="CHEBI:29105"/>
        <note>catalytic</note>
    </ligand>
</feature>
<dbReference type="PANTHER" id="PTHR38011:SF7">
    <property type="entry name" value="2,5-DIAMINO-6-RIBOSYLAMINO-4(3H)-PYRIMIDINONE 5'-PHOSPHATE REDUCTASE"/>
    <property type="match status" value="1"/>
</dbReference>
<dbReference type="InterPro" id="IPR002734">
    <property type="entry name" value="RibDG_C"/>
</dbReference>
<dbReference type="Pfam" id="PF01872">
    <property type="entry name" value="RibD_C"/>
    <property type="match status" value="1"/>
</dbReference>
<evidence type="ECO:0000256" key="3">
    <source>
        <dbReference type="ARBA" id="ARBA00004910"/>
    </source>
</evidence>
<evidence type="ECO:0000256" key="14">
    <source>
        <dbReference type="ARBA" id="ARBA00023268"/>
    </source>
</evidence>
<feature type="non-terminal residue" evidence="19">
    <location>
        <position position="380"/>
    </location>
</feature>
<dbReference type="InterPro" id="IPR016192">
    <property type="entry name" value="APOBEC/CMP_deaminase_Zn-bd"/>
</dbReference>
<feature type="binding site" evidence="16">
    <location>
        <position position="258"/>
    </location>
    <ligand>
        <name>NADP(+)</name>
        <dbReference type="ChEBI" id="CHEBI:58349"/>
    </ligand>
</feature>
<comment type="cofactor">
    <cofactor evidence="17">
        <name>Zn(2+)</name>
        <dbReference type="ChEBI" id="CHEBI:29105"/>
    </cofactor>
    <text evidence="17">Binds 1 zinc ion.</text>
</comment>
<comment type="similarity">
    <text evidence="5">In the C-terminal section; belongs to the HTP reductase family.</text>
</comment>
<evidence type="ECO:0000256" key="4">
    <source>
        <dbReference type="ARBA" id="ARBA00005259"/>
    </source>
</evidence>
<gene>
    <name evidence="19" type="primary">ribD</name>
    <name evidence="19" type="ORF">HKN21_09960</name>
</gene>
<comment type="pathway">
    <text evidence="3">Cofactor biosynthesis; riboflavin biosynthesis; 5-amino-6-(D-ribitylamino)uracil from GTP: step 3/4.</text>
</comment>
<keyword evidence="11 17" id="KW-0862">Zinc</keyword>
<keyword evidence="19" id="KW-0378">Hydrolase</keyword>
<comment type="function">
    <text evidence="1">Converts 2,5-diamino-6-(ribosylamino)-4(3h)-pyrimidinone 5'-phosphate into 5-amino-6-(ribosylamino)-2,4(1h,3h)-pyrimidinedione 5'-phosphate.</text>
</comment>
<keyword evidence="14" id="KW-0511">Multifunctional enzyme</keyword>
<dbReference type="GO" id="GO:0008703">
    <property type="term" value="F:5-amino-6-(5-phosphoribosylamino)uracil reductase activity"/>
    <property type="evidence" value="ECO:0007669"/>
    <property type="project" value="UniProtKB-EC"/>
</dbReference>
<comment type="caution">
    <text evidence="19">The sequence shown here is derived from an EMBL/GenBank/DDBJ whole genome shotgun (WGS) entry which is preliminary data.</text>
</comment>
<dbReference type="SUPFAM" id="SSF53597">
    <property type="entry name" value="Dihydrofolate reductase-like"/>
    <property type="match status" value="1"/>
</dbReference>
<dbReference type="Gene3D" id="3.40.430.10">
    <property type="entry name" value="Dihydrofolate Reductase, subunit A"/>
    <property type="match status" value="1"/>
</dbReference>
<dbReference type="PANTHER" id="PTHR38011">
    <property type="entry name" value="DIHYDROFOLATE REDUCTASE FAMILY PROTEIN (AFU_ORTHOLOGUE AFUA_8G06820)"/>
    <property type="match status" value="1"/>
</dbReference>
<dbReference type="AlphaFoldDB" id="A0A7Y2EC21"/>
<keyword evidence="12 16" id="KW-0521">NADP</keyword>
<evidence type="ECO:0000259" key="18">
    <source>
        <dbReference type="PROSITE" id="PS51747"/>
    </source>
</evidence>
<feature type="binding site" evidence="16">
    <location>
        <position position="191"/>
    </location>
    <ligand>
        <name>NADP(+)</name>
        <dbReference type="ChEBI" id="CHEBI:58349"/>
    </ligand>
</feature>
<feature type="binding site" evidence="16">
    <location>
        <begin position="333"/>
        <end position="339"/>
    </location>
    <ligand>
        <name>NADP(+)</name>
        <dbReference type="ChEBI" id="CHEBI:58349"/>
    </ligand>
</feature>
<feature type="binding site" evidence="16">
    <location>
        <position position="205"/>
    </location>
    <ligand>
        <name>substrate</name>
    </ligand>
</feature>
<sequence>MRLPIALPRSLGVFLWPSILTDHKTESHAPESNALNQNISDKRAMQMALALARRGMGAVFPNPPVGAVVVKDGAVVGRGFHQVPGEGHAEVNALKDAGAAAEGATLFVTLEPCNHQGKTPPCTEAILQAGIRRVVIARRDPNRGSNAGAAFLAAKGIDVSFGFGARESGYLLSGFAVSQLVKRPRFTLKVASSLDGKIASPKGDSKWISSPASRAWVHRRRREADAIAVGAETVLRDNPALTTRAVKGRSPHRIVFDSTLRTSPKARVYGEAGGVRRFVITTERAPKDNVEAFKQVGVEILETKATEQGRVDLVQAARLLGELGMTNVLVEGGGHLGGALLKAGLIDQIYLFQSRNVLLGGGGPGWAEGLEVVSVPRAVK</sequence>
<comment type="similarity">
    <text evidence="4">In the N-terminal section; belongs to the cytidine and deoxycytidylate deaminase family.</text>
</comment>
<feature type="binding site" evidence="16">
    <location>
        <position position="221"/>
    </location>
    <ligand>
        <name>NADP(+)</name>
        <dbReference type="ChEBI" id="CHEBI:58349"/>
    </ligand>
</feature>
<dbReference type="CDD" id="cd01284">
    <property type="entry name" value="Riboflavin_deaminase-reductase"/>
    <property type="match status" value="1"/>
</dbReference>
<keyword evidence="9" id="KW-0686">Riboflavin biosynthesis</keyword>
<evidence type="ECO:0000256" key="5">
    <source>
        <dbReference type="ARBA" id="ARBA00007417"/>
    </source>
</evidence>
<evidence type="ECO:0000256" key="13">
    <source>
        <dbReference type="ARBA" id="ARBA00023002"/>
    </source>
</evidence>
<evidence type="ECO:0000256" key="12">
    <source>
        <dbReference type="ARBA" id="ARBA00022857"/>
    </source>
</evidence>
<proteinExistence type="inferred from homology"/>